<evidence type="ECO:0000259" key="2">
    <source>
        <dbReference type="Pfam" id="PF12697"/>
    </source>
</evidence>
<feature type="region of interest" description="Disordered" evidence="1">
    <location>
        <begin position="1"/>
        <end position="24"/>
    </location>
</feature>
<dbReference type="InterPro" id="IPR029058">
    <property type="entry name" value="AB_hydrolase_fold"/>
</dbReference>
<gene>
    <name evidence="3" type="ORF">OG563_00385</name>
</gene>
<feature type="domain" description="AB hydrolase-1" evidence="2">
    <location>
        <begin position="76"/>
        <end position="311"/>
    </location>
</feature>
<evidence type="ECO:0000313" key="3">
    <source>
        <dbReference type="EMBL" id="WUV46757.1"/>
    </source>
</evidence>
<dbReference type="InterPro" id="IPR000073">
    <property type="entry name" value="AB_hydrolase_1"/>
</dbReference>
<dbReference type="RefSeq" id="WP_329410795.1">
    <property type="nucleotide sequence ID" value="NZ_CP109441.1"/>
</dbReference>
<dbReference type="Proteomes" id="UP001432062">
    <property type="component" value="Chromosome"/>
</dbReference>
<dbReference type="InterPro" id="IPR050228">
    <property type="entry name" value="Carboxylesterase_BioH"/>
</dbReference>
<evidence type="ECO:0000256" key="1">
    <source>
        <dbReference type="SAM" id="MobiDB-lite"/>
    </source>
</evidence>
<sequence length="334" mass="35725">MRRFRIHPQPSTTGQHGSLGPSSFQPGECGFSSASISRREPFTAAHLDLTPFTVAAADGIRLSASRIGPTSAPASVVYVHGILTDSTYWRPLTRHLHQRLDGGIAQIVYDQRGHGSSKESDPGAETTLSTLVDDLDAVLAHAHGAVVLVAHSVASLLVQAWAEQYPGRARALAGVVLFNGCPEFPWLTTASDAGRTSKRPRRRESRLVEELSSHLHESPARYGLPRRSVFADVGPSRATANLEAALVAYGSTTLTGEIASIMRSVPTWVLTGELDPVVAPSRSRHLADHIWGDYDSVPGAGHSLPHTHPAAASEPILAALEVAYHTYQQDSGPL</sequence>
<dbReference type="SUPFAM" id="SSF53474">
    <property type="entry name" value="alpha/beta-Hydrolases"/>
    <property type="match status" value="1"/>
</dbReference>
<accession>A0ABZ1YTZ2</accession>
<organism evidence="3 4">
    <name type="scientific">Nocardia vinacea</name>
    <dbReference type="NCBI Taxonomy" id="96468"/>
    <lineage>
        <taxon>Bacteria</taxon>
        <taxon>Bacillati</taxon>
        <taxon>Actinomycetota</taxon>
        <taxon>Actinomycetes</taxon>
        <taxon>Mycobacteriales</taxon>
        <taxon>Nocardiaceae</taxon>
        <taxon>Nocardia</taxon>
    </lineage>
</organism>
<evidence type="ECO:0000313" key="4">
    <source>
        <dbReference type="Proteomes" id="UP001432062"/>
    </source>
</evidence>
<proteinExistence type="predicted"/>
<dbReference type="Gene3D" id="3.40.50.1820">
    <property type="entry name" value="alpha/beta hydrolase"/>
    <property type="match status" value="1"/>
</dbReference>
<feature type="compositionally biased region" description="Polar residues" evidence="1">
    <location>
        <begin position="9"/>
        <end position="24"/>
    </location>
</feature>
<dbReference type="PANTHER" id="PTHR43194">
    <property type="entry name" value="HYDROLASE ALPHA/BETA FOLD FAMILY"/>
    <property type="match status" value="1"/>
</dbReference>
<dbReference type="PANTHER" id="PTHR43194:SF2">
    <property type="entry name" value="PEROXISOMAL MEMBRANE PROTEIN LPX1"/>
    <property type="match status" value="1"/>
</dbReference>
<dbReference type="GO" id="GO:0016787">
    <property type="term" value="F:hydrolase activity"/>
    <property type="evidence" value="ECO:0007669"/>
    <property type="project" value="UniProtKB-KW"/>
</dbReference>
<name>A0ABZ1YTZ2_9NOCA</name>
<dbReference type="EMBL" id="CP109441">
    <property type="protein sequence ID" value="WUV46757.1"/>
    <property type="molecule type" value="Genomic_DNA"/>
</dbReference>
<reference evidence="3" key="1">
    <citation type="submission" date="2022-10" db="EMBL/GenBank/DDBJ databases">
        <title>The complete genomes of actinobacterial strains from the NBC collection.</title>
        <authorList>
            <person name="Joergensen T.S."/>
            <person name="Alvarez Arevalo M."/>
            <person name="Sterndorff E.B."/>
            <person name="Faurdal D."/>
            <person name="Vuksanovic O."/>
            <person name="Mourched A.-S."/>
            <person name="Charusanti P."/>
            <person name="Shaw S."/>
            <person name="Blin K."/>
            <person name="Weber T."/>
        </authorList>
    </citation>
    <scope>NUCLEOTIDE SEQUENCE</scope>
    <source>
        <strain evidence="3">NBC_01482</strain>
    </source>
</reference>
<dbReference type="Pfam" id="PF12697">
    <property type="entry name" value="Abhydrolase_6"/>
    <property type="match status" value="1"/>
</dbReference>
<keyword evidence="3" id="KW-0378">Hydrolase</keyword>
<protein>
    <submittedName>
        <fullName evidence="3">Alpha/beta hydrolase</fullName>
    </submittedName>
</protein>
<keyword evidence="4" id="KW-1185">Reference proteome</keyword>